<comment type="catalytic activity">
    <reaction evidence="8">
        <text>L-cysteinyl-[protein] + hexadecanoyl-CoA = S-hexadecanoyl-L-cysteinyl-[protein] + CoA</text>
        <dbReference type="Rhea" id="RHEA:36683"/>
        <dbReference type="Rhea" id="RHEA-COMP:10131"/>
        <dbReference type="Rhea" id="RHEA-COMP:11032"/>
        <dbReference type="ChEBI" id="CHEBI:29950"/>
        <dbReference type="ChEBI" id="CHEBI:57287"/>
        <dbReference type="ChEBI" id="CHEBI:57379"/>
        <dbReference type="ChEBI" id="CHEBI:74151"/>
        <dbReference type="EC" id="2.3.1.225"/>
    </reaction>
</comment>
<dbReference type="EMBL" id="CAMAPF010000006">
    <property type="protein sequence ID" value="CAH9055242.1"/>
    <property type="molecule type" value="Genomic_DNA"/>
</dbReference>
<evidence type="ECO:0000313" key="12">
    <source>
        <dbReference type="Proteomes" id="UP001152523"/>
    </source>
</evidence>
<proteinExistence type="inferred from homology"/>
<dbReference type="PANTHER" id="PTHR12246">
    <property type="entry name" value="PALMITOYLTRANSFERASE ZDHHC16"/>
    <property type="match status" value="1"/>
</dbReference>
<dbReference type="InterPro" id="IPR001594">
    <property type="entry name" value="Palmitoyltrfase_DHHC"/>
</dbReference>
<organism evidence="10 12">
    <name type="scientific">Cuscuta epithymum</name>
    <dbReference type="NCBI Taxonomy" id="186058"/>
    <lineage>
        <taxon>Eukaryota</taxon>
        <taxon>Viridiplantae</taxon>
        <taxon>Streptophyta</taxon>
        <taxon>Embryophyta</taxon>
        <taxon>Tracheophyta</taxon>
        <taxon>Spermatophyta</taxon>
        <taxon>Magnoliopsida</taxon>
        <taxon>eudicotyledons</taxon>
        <taxon>Gunneridae</taxon>
        <taxon>Pentapetalae</taxon>
        <taxon>asterids</taxon>
        <taxon>lamiids</taxon>
        <taxon>Solanales</taxon>
        <taxon>Convolvulaceae</taxon>
        <taxon>Cuscuteae</taxon>
        <taxon>Cuscuta</taxon>
        <taxon>Cuscuta subgen. Cuscuta</taxon>
    </lineage>
</organism>
<dbReference type="Pfam" id="PF01529">
    <property type="entry name" value="DHHC"/>
    <property type="match status" value="1"/>
</dbReference>
<dbReference type="GO" id="GO:0019706">
    <property type="term" value="F:protein-cysteine S-palmitoyltransferase activity"/>
    <property type="evidence" value="ECO:0007669"/>
    <property type="project" value="UniProtKB-EC"/>
</dbReference>
<gene>
    <name evidence="11" type="ORF">CEPIT_LOCUS34920</name>
    <name evidence="10" type="ORF">CEPIT_LOCUS765</name>
</gene>
<comment type="caution">
    <text evidence="10">The sequence shown here is derived from an EMBL/GenBank/DDBJ whole genome shotgun (WGS) entry which is preliminary data.</text>
</comment>
<feature type="transmembrane region" description="Helical" evidence="8">
    <location>
        <begin position="28"/>
        <end position="52"/>
    </location>
</feature>
<keyword evidence="12" id="KW-1185">Reference proteome</keyword>
<keyword evidence="3 8" id="KW-0808">Transferase</keyword>
<evidence type="ECO:0000256" key="5">
    <source>
        <dbReference type="ARBA" id="ARBA00022989"/>
    </source>
</evidence>
<feature type="transmembrane region" description="Helical" evidence="8">
    <location>
        <begin position="203"/>
        <end position="226"/>
    </location>
</feature>
<evidence type="ECO:0000259" key="9">
    <source>
        <dbReference type="Pfam" id="PF01529"/>
    </source>
</evidence>
<evidence type="ECO:0000256" key="8">
    <source>
        <dbReference type="RuleBase" id="RU079119"/>
    </source>
</evidence>
<evidence type="ECO:0000313" key="11">
    <source>
        <dbReference type="EMBL" id="CAH9135963.1"/>
    </source>
</evidence>
<evidence type="ECO:0000256" key="1">
    <source>
        <dbReference type="ARBA" id="ARBA00004127"/>
    </source>
</evidence>
<feature type="transmembrane region" description="Helical" evidence="8">
    <location>
        <begin position="164"/>
        <end position="183"/>
    </location>
</feature>
<comment type="subcellular location">
    <subcellularLocation>
        <location evidence="1">Endomembrane system</location>
        <topology evidence="1">Multi-pass membrane protein</topology>
    </subcellularLocation>
</comment>
<feature type="transmembrane region" description="Helical" evidence="8">
    <location>
        <begin position="64"/>
        <end position="86"/>
    </location>
</feature>
<dbReference type="Proteomes" id="UP001152523">
    <property type="component" value="Unassembled WGS sequence"/>
</dbReference>
<reference evidence="10" key="1">
    <citation type="submission" date="2022-07" db="EMBL/GenBank/DDBJ databases">
        <authorList>
            <person name="Macas J."/>
            <person name="Novak P."/>
            <person name="Neumann P."/>
        </authorList>
    </citation>
    <scope>NUCLEOTIDE SEQUENCE</scope>
</reference>
<sequence length="303" mass="33929">MKTDPSFAFPRASVADSSGAAAMKLRRFLSIPIISVLILKGVLYYVTVFIFIEDWMSLQSSAGSLNALIFTFFASLCVFCYFVCVLKDPGSVPSSYVPDVEEPQLSDQESGRIGILQARKCEKCSAYKPPRAHHCRICKTCILRMDHHCLWINNCVGHRNYKPFVLLVFYSTIASTYSLIMLISSIVNKDWSSADVSGWSPLWIFYVTCGVMIVGLTVTLATLLGWHIYLTVHNMTTIEYYEASRAAWLARKSGVAYRHAFDVGTHRNIALVLGPNMLKWLCPTAINHVKDGLDFPASRDNNS</sequence>
<dbReference type="GO" id="GO:0012505">
    <property type="term" value="C:endomembrane system"/>
    <property type="evidence" value="ECO:0007669"/>
    <property type="project" value="UniProtKB-SubCell"/>
</dbReference>
<accession>A0AAV0C2W4</accession>
<keyword evidence="7 8" id="KW-0012">Acyltransferase</keyword>
<dbReference type="PROSITE" id="PS50216">
    <property type="entry name" value="DHHC"/>
    <property type="match status" value="1"/>
</dbReference>
<dbReference type="AlphaFoldDB" id="A0AAV0C2W4"/>
<protein>
    <recommendedName>
        <fullName evidence="8">S-acyltransferase</fullName>
        <ecNumber evidence="8">2.3.1.225</ecNumber>
    </recommendedName>
    <alternativeName>
        <fullName evidence="8">Palmitoyltransferase</fullName>
    </alternativeName>
</protein>
<comment type="domain">
    <text evidence="8">The DHHC domain is required for palmitoyltransferase activity.</text>
</comment>
<keyword evidence="5 8" id="KW-1133">Transmembrane helix</keyword>
<dbReference type="InterPro" id="IPR039859">
    <property type="entry name" value="PFA4/ZDH16/20/ERF2-like"/>
</dbReference>
<evidence type="ECO:0000256" key="2">
    <source>
        <dbReference type="ARBA" id="ARBA00008574"/>
    </source>
</evidence>
<evidence type="ECO:0000256" key="4">
    <source>
        <dbReference type="ARBA" id="ARBA00022692"/>
    </source>
</evidence>
<name>A0AAV0C2W4_9ASTE</name>
<keyword evidence="6 8" id="KW-0472">Membrane</keyword>
<evidence type="ECO:0000313" key="10">
    <source>
        <dbReference type="EMBL" id="CAH9055242.1"/>
    </source>
</evidence>
<evidence type="ECO:0000256" key="6">
    <source>
        <dbReference type="ARBA" id="ARBA00023136"/>
    </source>
</evidence>
<evidence type="ECO:0000256" key="7">
    <source>
        <dbReference type="ARBA" id="ARBA00023315"/>
    </source>
</evidence>
<dbReference type="EC" id="2.3.1.225" evidence="8"/>
<comment type="similarity">
    <text evidence="2 8">Belongs to the DHHC palmitoyltransferase family.</text>
</comment>
<dbReference type="EMBL" id="CAMAPF010000991">
    <property type="protein sequence ID" value="CAH9135963.1"/>
    <property type="molecule type" value="Genomic_DNA"/>
</dbReference>
<feature type="domain" description="Palmitoyltransferase DHHC" evidence="9">
    <location>
        <begin position="117"/>
        <end position="242"/>
    </location>
</feature>
<evidence type="ECO:0000256" key="3">
    <source>
        <dbReference type="ARBA" id="ARBA00022679"/>
    </source>
</evidence>
<keyword evidence="4 8" id="KW-0812">Transmembrane</keyword>